<dbReference type="Gene3D" id="3.90.1750.10">
    <property type="entry name" value="Hect, E3 ligase catalytic domains"/>
    <property type="match status" value="1"/>
</dbReference>
<dbReference type="CDD" id="cd12885">
    <property type="entry name" value="SPRY_RanBP_like"/>
    <property type="match status" value="1"/>
</dbReference>
<dbReference type="InterPro" id="IPR000569">
    <property type="entry name" value="HECT_dom"/>
</dbReference>
<dbReference type="GeneID" id="39976980"/>
<evidence type="ECO:0000256" key="2">
    <source>
        <dbReference type="PROSITE-ProRule" id="PRU00104"/>
    </source>
</evidence>
<dbReference type="Pfam" id="PF00632">
    <property type="entry name" value="HECT"/>
    <property type="match status" value="1"/>
</dbReference>
<comment type="caution">
    <text evidence="4">The sequence shown here is derived from an EMBL/GenBank/DDBJ whole genome shotgun (WGS) entry which is preliminary data.</text>
</comment>
<dbReference type="InterPro" id="IPR044736">
    <property type="entry name" value="Gid1/RanBPM/SPLA_SPRY"/>
</dbReference>
<dbReference type="OrthoDB" id="338911at2759"/>
<evidence type="ECO:0000313" key="4">
    <source>
        <dbReference type="EMBL" id="OII74634.1"/>
    </source>
</evidence>
<keyword evidence="1 2" id="KW-0833">Ubl conjugation pathway</keyword>
<dbReference type="InterPro" id="IPR013320">
    <property type="entry name" value="ConA-like_dom_sf"/>
</dbReference>
<dbReference type="SUPFAM" id="SSF49899">
    <property type="entry name" value="Concanavalin A-like lectins/glucanases"/>
    <property type="match status" value="1"/>
</dbReference>
<dbReference type="Proteomes" id="UP000186176">
    <property type="component" value="Unassembled WGS sequence"/>
</dbReference>
<dbReference type="Gene3D" id="3.30.2160.10">
    <property type="entry name" value="Hect, E3 ligase catalytic domain"/>
    <property type="match status" value="1"/>
</dbReference>
<organism evidence="4 5">
    <name type="scientific">Cryptosporidium ubiquitum</name>
    <dbReference type="NCBI Taxonomy" id="857276"/>
    <lineage>
        <taxon>Eukaryota</taxon>
        <taxon>Sar</taxon>
        <taxon>Alveolata</taxon>
        <taxon>Apicomplexa</taxon>
        <taxon>Conoidasida</taxon>
        <taxon>Coccidia</taxon>
        <taxon>Eucoccidiorida</taxon>
        <taxon>Eimeriorina</taxon>
        <taxon>Cryptosporidiidae</taxon>
        <taxon>Cryptosporidium</taxon>
    </lineage>
</organism>
<dbReference type="VEuPathDB" id="CryptoDB:cubi_00187"/>
<dbReference type="EMBL" id="LRBP01000009">
    <property type="protein sequence ID" value="OII74634.1"/>
    <property type="molecule type" value="Genomic_DNA"/>
</dbReference>
<dbReference type="PANTHER" id="PTHR46654:SF1">
    <property type="entry name" value="E3 UBIQUITIN-PROTEIN LIGASE HECTD3"/>
    <property type="match status" value="1"/>
</dbReference>
<dbReference type="InterPro" id="IPR043136">
    <property type="entry name" value="B30.2/SPRY_sf"/>
</dbReference>
<dbReference type="PANTHER" id="PTHR46654">
    <property type="entry name" value="E3 UBIQUITIN-PROTEIN LIGASE HECTD3"/>
    <property type="match status" value="1"/>
</dbReference>
<gene>
    <name evidence="4" type="ORF">cubi_00187</name>
</gene>
<dbReference type="PROSITE" id="PS50237">
    <property type="entry name" value="HECT"/>
    <property type="match status" value="1"/>
</dbReference>
<evidence type="ECO:0000313" key="5">
    <source>
        <dbReference type="Proteomes" id="UP000186176"/>
    </source>
</evidence>
<proteinExistence type="predicted"/>
<feature type="domain" description="HECT" evidence="3">
    <location>
        <begin position="4167"/>
        <end position="4635"/>
    </location>
</feature>
<dbReference type="Pfam" id="PF00622">
    <property type="entry name" value="SPRY"/>
    <property type="match status" value="1"/>
</dbReference>
<evidence type="ECO:0000256" key="1">
    <source>
        <dbReference type="ARBA" id="ARBA00022786"/>
    </source>
</evidence>
<accession>A0A1J4MK39</accession>
<feature type="active site" description="Glycyl thioester intermediate" evidence="2">
    <location>
        <position position="4603"/>
    </location>
</feature>
<dbReference type="SUPFAM" id="SSF56204">
    <property type="entry name" value="Hect, E3 ligase catalytic domain"/>
    <property type="match status" value="1"/>
</dbReference>
<keyword evidence="5" id="KW-1185">Reference proteome</keyword>
<dbReference type="InterPro" id="IPR042469">
    <property type="entry name" value="HECTD3"/>
</dbReference>
<dbReference type="InterPro" id="IPR035983">
    <property type="entry name" value="Hect_E3_ubiquitin_ligase"/>
</dbReference>
<evidence type="ECO:0000259" key="3">
    <source>
        <dbReference type="PROSITE" id="PS50237"/>
    </source>
</evidence>
<dbReference type="Gene3D" id="3.30.2410.10">
    <property type="entry name" value="Hect, E3 ligase catalytic domain"/>
    <property type="match status" value="1"/>
</dbReference>
<name>A0A1J4MK39_9CRYT</name>
<reference evidence="4 5" key="1">
    <citation type="submission" date="2016-10" db="EMBL/GenBank/DDBJ databases">
        <title>Reductive evolution of mitochondrial metabolism and differential evolution of invasion-related proteins in Cryptosporidium.</title>
        <authorList>
            <person name="Liu S."/>
            <person name="Roellig D.M."/>
            <person name="Guo Y."/>
            <person name="Li N."/>
            <person name="Frace M.A."/>
            <person name="Tang K."/>
            <person name="Zhang L."/>
            <person name="Feng Y."/>
            <person name="Xiao L."/>
        </authorList>
    </citation>
    <scope>NUCLEOTIDE SEQUENCE [LARGE SCALE GENOMIC DNA]</scope>
    <source>
        <strain evidence="4">39726</strain>
    </source>
</reference>
<dbReference type="RefSeq" id="XP_028875780.1">
    <property type="nucleotide sequence ID" value="XM_029017201.1"/>
</dbReference>
<protein>
    <submittedName>
        <fullName evidence="4">Large protein with a SPRY domain and HECT domain</fullName>
    </submittedName>
</protein>
<sequence>MGNNINSITYEQSNNEVSELDKLYLQLGNNIGKKDENIHIKEILKYFVENNYGLNYDQIEAWWRKREQLFLNVDELIWSNPILFDDSLCKFNSGIEEMKNFVMTSNIRNKILKYLKKLNCIVDDEFSIIGNFNWEEYVGIRLQCYTNFIITFRKLQLKLLNDKNNDLELNKLLSNNNLLEGDVLFLIRKTLNNFGNLETCEKINEIILKKKLSNEYTETKPNLPFEQGISNHILNCITFPKSLDEIYKKNVSSNSEIVIFVRCILGYIWSYYKAALLSDESTCTEIFLNVDNLFPKEVLDTFTDKNTMLSLTETIKSLILNITFNSLISESQENYYLLEDLIEIILQFGNNILSSVCGNEKLINNYCIFESDKVINPNLDNKNLILKIFENMFVEDGIFFSIIKTCLIIISILTTGVNFLAKYGSNDPESYINLNETVKNQEINPKKRTYFSQEDIYIIKIIMRMVSKCIHLMQQLWKFCSLLSIEMNSFDYTNLIREELYCYGPMQFHSNPRNTFIVEYHEKHSPIGIVTDLRNQLDKALELEVLEKHKYYWKLLEVHNASHIIIIFDNNCSTENTDILEIFGSREKYISYKEINDFNFLRSKYTESLFGKLSGSKHTWPKKPIIYEGNTLLVVFRKSLRSLNQMSDNFWGFRIYFQCHYWVQVIEKKIHHDISDDPTKLQHREILTCNLKEVFIFSVAAVTSSLSFMLRGPKNSRIENDFAGILDSLLFVGGLSVDYNSNGQEYSYFFSKSKKSDEKLMNIGKKNSISYTDFNTFSKKLIYSKNSKNGCKLNSKIIQDKKINNDIFYRLLPNIDDIEYQIINNLQWGLIANFILSFSSIIHYNARKNHLALSTELINDKTFINVVRNDFIAAKIGNEKLSSVVRGYICCYLHHLGLYFNIFQLCENLMNLGVDLKKIIQLISESPLENNIQHINNHLLFEFTIKFVLKQEFCRPLLNIWTLGRKFRSWMILERHKAEIHQSEENKIDESINGFETSFDFLLKSINYKISLILNLIPFSGSKHPGICLKNNYNSNGKKECMQALFQKDLCNHFDINGSKYIYYSNRNISLVLESIIGFNKYESFLNKYQEEMPETSINIENNQDSNEDINLSILDDTELEQLNIDQVIKNICNGIDNLIKTPNHLKNTDYNECVENLIGINIVLGIRRIRAISRFEAFRILESLINDENSNEFLLTSLIKSIRSMGKETPYLFPINNNSEMETLGFCTPNHFYFPNEYYNKNKTNHTLEVHYSDYLVGCGKKIQKQVKDAFYKFLYSLINGKRVFPIGIEILKMSLFAYFSLKKTDSNDFFKTNFPAKILNLLTGCNKNCELGSECIPSVSITPYPIFLIYSIICLKCSVLENSVIRLSLIFSSFVGLSHSISISGQFKGQLTVRELWKICEIYFMGNILILTSKMNNSLKNIEITKIEQRIYLENIKYIFNRRNNVNSSIQSCKVIDDLFIQFFYIRESILSNIICRALESSNQILHLYCIKFLWKFLPLFSTEDFLKQYSDRLIPKQYLFRAEITGKLNYIECFEGYLEKIGQSLILFDSFETKESKIYPPALLINSSESGTVDLLNNQQGHSFDNTNRLISNHDDFYKYFIFLLRYIVLYSEKSEKIKQKIKLKRNSELVHYGFIKLLCEQIYKIPSLLDSLFSVYEHIRWEEVYKCIGTLAVIIEEYDFETYIGKLVYFQENQLIENKNKIWKVGMLISNNPLRKEYSILINECKSTQVKKYSYKSINILDKGNISFPVKFMISKLNFDIIKIIIRILEIVFQHLSNLNANIDNLEKYFSIIVEEHTAIISNFEKKKLIGLQIISMSMSFINILLKNNYISMLEFNNGRNIDQLIELLNILFKIGTINIPTINEKANGLSNIISIILSRRFIQHISHKDKFAVSSYYPIFKKSTQADILCNSPYRNIMLNLPTKWEIKNNCFYYKGESTLICNINDHLPQDIGKSAMFTANFGIPTSLSFYYFEFNFEFSNELPTNIKFKANSSFLNEFDLPFYISIGLYRDGCQKGISGSFGSYAYRSTGELIHSCNENEFSKFRVEDFNIGDTVGCGIDFLNQIAFFTKNGRIIRCENKKHTAMEKSPCNNKDCYSAFDNVMGHFKPAIWIEKSNPIFHENKYLIVNGNFGQELFKYEYINKLSFNNILSLENEELSIFRDNFGKFKLDNYGYHKYNELNEAELNRITMAFELQEIMSSINIPFSVYIHALENCEDNLDLSANWLLEHGFQDLGSTPMQNKSVTHPGSINGGKKTHMDEIEYINYADHFGEEHLIDRLISLRNEGTKCNSSEYSGLINNLIFSKSYGDLHSNKNIYFDISKYFLIFGPFGEKNLHRFKSCILNSSYSNTENIYNSLSSNIWFNSKYDFQGYEKEISLSEDLERELSNLSFQKFEKKPFSGTALSEEAKHISFFPGTIVGIVPDIKYWISGVEKNQYSGAENTLINKLGTIIDLNSSPKCRVIYFLRRLSKLTGVVWLCNKVTNSTLVQFFDYYSLVYYLVNLPSNFLIETNNNIRLSDEQMNISSRINVKSLQEYIEHIFLSEIHNRSGKTFFCGKLTQIFHLYFKSEFLKCIKSTRDTISGSLNQFKKYLITQCDNKNLNSLHNILQIFKLVFGRKGPKILDYFVPMYSKEEKEVFSIYYKNLINEEYMNGYIRFLKAISEKETIKFTDIILNEYISTIRTSVYSEVPIITIETSHPYECVMDKKYDISFKDCNFFFAIFDPLCEINFDNFSFLKIIINDSINGRKITLLKSNGRGLSGYKLFIPTNFFSVHLVTSQNNEMYGIKAHFIPIKYSLNDFKILENKNIHFSYVLLDMIFVNIGNNIDLSHVEKIVEILLSILFEIHIPKHIYKDRPITEEQLSSFIPRNQKFIPIQNSFVHIVQQLISIFIKYPRVTNRISQKSIVILDYLNVFSNIVYSMQMDQLHIVTNHGLNVNTKYCIMLQLHYLSFFYKNYDVIFSDNKKFSQESYFTDLINIPYSKLSLELQIQHNLIAELNLVLHDSNIKYYYTNKNSISKFPERKIFPLKKLNMNHKESISTFFLNGDLKTHKMLISGKKSIFSFCPWYNIISTSNISIPAFISSLTHMYSEKYETKNKNLSLKDLYRNTETDSYYLPELEKWNNHSCFYEPNTPLVLVEKLSEIQISITSAIIIIPFDSMNFNQNSNFSIDITQFIKEILEYMDGKLLLLAKNRLLWLNNQTLKNQLSHYSEPLKILNNPILINYSLKRVLTNEVIVSRSITYNYNDLVVLTNSALNDTQDRVKLLWDILAHLKNKGDSEFLPKNLSPWMEGWEDKFISSKVKDEDDSFDPRNYLEYLNIYWFKTIKKENMATYLKHNNKKANYNSLFESPSIQLMREFLVKSYSEGIFQMKYWPVFIGTIPICDLEVIDNNFNYPVNNRKKYIENELICDSNAFVSNLREMNAPCSISFWLFPINLDKYQYTFSISNNKKFENFTSKMNLDFETYNLSEKNISEYLNGDKKWKLIAYRGVTVSTISFWITELGNLGIIINSPNKNYPLNLILNNQTTHYHNQVVGTSFSSFIQNKSSAIEYQTTIIISNRKIIFDQWNHITVTIGSNKTEKFPNSRLDDSYTIKLYINGLFDESKNIPSANLPLLGGDLPWIIGYPDYLRTDNLPDKNVFQSFEDDSFVNSVPNIFLGQDIGSSKLLRYLGPNNKYLNLATGEPLFGLIANFIVIHFEWELENIHDYIKNTFDEILFQDQLDEVNSSENLLDNHSNSKIPKISSYSKFRNASKYSKSLLHVFSNNWKNKPIVSHFNNIWQHEYNNIKINLDKKIKTEEIRKEEMLNISIPKIRMHSNVLNRNKIRAKLDIIVLEKLEIIDYKESVKSNNQNKKNNSDLCSCKDSPIDTIIIISNHNFEDSVFVFRLKYLNNIFSDLALSKLKKELDTVFEKESRTSNYDSYSNSTNLNLLNILHDIYSSHQIIKKFENYGSFDNKNNNILFRKAKCNEYIEDEENLELEEFKSLQYKKISNQEMQEIIPSVNDYIVFLFNEIKLPEKIFPIPSDINQSLFEEKVGCTNCKVTVLNFLSICNTILKRISVLFVSIFSFIDVFSPRPSIFKYSWLEMIRKYLSLSLKEVLINLCLAITEDPKADGKIRVAINRTKSMLKNETKNLGDQFVLNSVFGQLYTILEKVPVYRFRCKKRPWYVIYEGEGGIDAGGIYRDLLSHICLELQSNRLPLFVVCPNSYGCGENQYFFVPNPSLGKKFIVYDNFDIEKDIYTNLQNISEKSEDKFRNSAGCIELIYDSLYRFIGRLMGISIRTQIPLNLDIPKIIWKIILGESISLRDLKQIDWYSVRFYEKLKQIEYDWEKANFDDKSNNKLILEEFYSLDLCWSCLNINGEVVELKLGGERLPVGIDEIGEYCRLFKEYKLEREFLHATNCIRKGITEIIPENVLELQTHEELEKLVCGNPSIDVELLKQHTKYTGYSSSDQIISWFWDIISEMSVLQQQMFLRFVWGRSRLPSKGAQWENNMEIVKVYAFENSIYVNETNIVESNRILEQNESGSSDGIRRNSANSRSEEFNGIECGLESNDNEQLGIELVNQTYLNEQSTLNIESGNRVFYGNREDHLLPTSHTCFFQLELPMYSSKEILKERLFYAITEGIAIDIDNIESDTIRE</sequence>
<dbReference type="InterPro" id="IPR003877">
    <property type="entry name" value="SPRY_dom"/>
</dbReference>
<dbReference type="Gene3D" id="2.60.120.920">
    <property type="match status" value="1"/>
</dbReference>
<dbReference type="SMART" id="SM00119">
    <property type="entry name" value="HECTc"/>
    <property type="match status" value="1"/>
</dbReference>
<dbReference type="GO" id="GO:0004842">
    <property type="term" value="F:ubiquitin-protein transferase activity"/>
    <property type="evidence" value="ECO:0007669"/>
    <property type="project" value="InterPro"/>
</dbReference>